<dbReference type="InterPro" id="IPR000182">
    <property type="entry name" value="GNAT_dom"/>
</dbReference>
<dbReference type="RefSeq" id="WP_051387536.1">
    <property type="nucleotide sequence ID" value="NZ_CP068053.1"/>
</dbReference>
<dbReference type="KEGG" id="ppsr:I6J18_05685"/>
<dbReference type="PANTHER" id="PTHR43415">
    <property type="entry name" value="SPERMIDINE N(1)-ACETYLTRANSFERASE"/>
    <property type="match status" value="1"/>
</dbReference>
<dbReference type="PROSITE" id="PS51186">
    <property type="entry name" value="GNAT"/>
    <property type="match status" value="1"/>
</dbReference>
<evidence type="ECO:0000313" key="2">
    <source>
        <dbReference type="EMBL" id="QQT01358.1"/>
    </source>
</evidence>
<feature type="domain" description="N-acetyltransferase" evidence="1">
    <location>
        <begin position="11"/>
        <end position="171"/>
    </location>
</feature>
<dbReference type="PANTHER" id="PTHR43415:SF3">
    <property type="entry name" value="GNAT-FAMILY ACETYLTRANSFERASE"/>
    <property type="match status" value="1"/>
</dbReference>
<evidence type="ECO:0000259" key="1">
    <source>
        <dbReference type="PROSITE" id="PS51186"/>
    </source>
</evidence>
<protein>
    <submittedName>
        <fullName evidence="2">GNAT family N-acetyltransferase</fullName>
    </submittedName>
</protein>
<dbReference type="EMBL" id="CP068053">
    <property type="protein sequence ID" value="QQT01358.1"/>
    <property type="molecule type" value="Genomic_DNA"/>
</dbReference>
<evidence type="ECO:0000313" key="3">
    <source>
        <dbReference type="Proteomes" id="UP000595254"/>
    </source>
</evidence>
<sequence>MIGTKKQEFQLEIRPLLITDYESVLNWSKDESFCSANGWEINRSPEELYTWWLHCVNNSAVDFIRMGIEYKEKLIGYIDLACIKETTAELGIAIGESRLWGKGLGVTSALWMIDYASITLGITTFRAETHKGNIRARKMLEKIGFKEISRVGCEEYLGRIEQLIQYQKKLK</sequence>
<name>A0A974NPG7_PERPY</name>
<dbReference type="InterPro" id="IPR016181">
    <property type="entry name" value="Acyl_CoA_acyltransferase"/>
</dbReference>
<dbReference type="Pfam" id="PF13302">
    <property type="entry name" value="Acetyltransf_3"/>
    <property type="match status" value="1"/>
</dbReference>
<dbReference type="Proteomes" id="UP000595254">
    <property type="component" value="Chromosome"/>
</dbReference>
<dbReference type="GO" id="GO:0016747">
    <property type="term" value="F:acyltransferase activity, transferring groups other than amino-acyl groups"/>
    <property type="evidence" value="ECO:0007669"/>
    <property type="project" value="InterPro"/>
</dbReference>
<dbReference type="Gene3D" id="3.40.630.30">
    <property type="match status" value="1"/>
</dbReference>
<keyword evidence="3" id="KW-1185">Reference proteome</keyword>
<organism evidence="2 3">
    <name type="scientific">Peribacillus psychrosaccharolyticus</name>
    <name type="common">Bacillus psychrosaccharolyticus</name>
    <dbReference type="NCBI Taxonomy" id="1407"/>
    <lineage>
        <taxon>Bacteria</taxon>
        <taxon>Bacillati</taxon>
        <taxon>Bacillota</taxon>
        <taxon>Bacilli</taxon>
        <taxon>Bacillales</taxon>
        <taxon>Bacillaceae</taxon>
        <taxon>Peribacillus</taxon>
    </lineage>
</organism>
<dbReference type="AlphaFoldDB" id="A0A974NPG7"/>
<accession>A0A974NPG7</accession>
<proteinExistence type="predicted"/>
<reference evidence="2 3" key="1">
    <citation type="submission" date="2021-01" db="EMBL/GenBank/DDBJ databases">
        <title>FDA dAtabase for Regulatory Grade micrObial Sequences (FDA-ARGOS): Supporting development and validation of Infectious Disease Dx tests.</title>
        <authorList>
            <person name="Nelson B."/>
            <person name="Plummer A."/>
            <person name="Tallon L."/>
            <person name="Sadzewicz L."/>
            <person name="Zhao X."/>
            <person name="Boylan J."/>
            <person name="Ott S."/>
            <person name="Bowen H."/>
            <person name="Vavikolanu K."/>
            <person name="Mehta A."/>
            <person name="Aluvathingal J."/>
            <person name="Nadendla S."/>
            <person name="Myers T."/>
            <person name="Yan Y."/>
            <person name="Sichtig H."/>
        </authorList>
    </citation>
    <scope>NUCLEOTIDE SEQUENCE [LARGE SCALE GENOMIC DNA]</scope>
    <source>
        <strain evidence="2 3">FDAARGOS_1161</strain>
    </source>
</reference>
<gene>
    <name evidence="2" type="ORF">I6J18_05685</name>
</gene>
<dbReference type="SUPFAM" id="SSF55729">
    <property type="entry name" value="Acyl-CoA N-acyltransferases (Nat)"/>
    <property type="match status" value="1"/>
</dbReference>